<dbReference type="NCBIfam" id="TIGR00211">
    <property type="entry name" value="glyS"/>
    <property type="match status" value="1"/>
</dbReference>
<comment type="catalytic activity">
    <reaction evidence="10 11">
        <text>tRNA(Gly) + glycine + ATP = glycyl-tRNA(Gly) + AMP + diphosphate</text>
        <dbReference type="Rhea" id="RHEA:16013"/>
        <dbReference type="Rhea" id="RHEA-COMP:9664"/>
        <dbReference type="Rhea" id="RHEA-COMP:9683"/>
        <dbReference type="ChEBI" id="CHEBI:30616"/>
        <dbReference type="ChEBI" id="CHEBI:33019"/>
        <dbReference type="ChEBI" id="CHEBI:57305"/>
        <dbReference type="ChEBI" id="CHEBI:78442"/>
        <dbReference type="ChEBI" id="CHEBI:78522"/>
        <dbReference type="ChEBI" id="CHEBI:456215"/>
        <dbReference type="EC" id="6.1.1.14"/>
    </reaction>
</comment>
<dbReference type="GO" id="GO:0005524">
    <property type="term" value="F:ATP binding"/>
    <property type="evidence" value="ECO:0007669"/>
    <property type="project" value="UniProtKB-UniRule"/>
</dbReference>
<accession>A0A2S6HE54</accession>
<keyword evidence="8 11" id="KW-0648">Protein biosynthesis</keyword>
<evidence type="ECO:0000256" key="8">
    <source>
        <dbReference type="ARBA" id="ARBA00022917"/>
    </source>
</evidence>
<dbReference type="SUPFAM" id="SSF109604">
    <property type="entry name" value="HD-domain/PDEase-like"/>
    <property type="match status" value="1"/>
</dbReference>
<dbReference type="HAMAP" id="MF_00255">
    <property type="entry name" value="Gly_tRNA_synth_beta"/>
    <property type="match status" value="1"/>
</dbReference>
<dbReference type="EMBL" id="PTIZ01000005">
    <property type="protein sequence ID" value="PPK75748.1"/>
    <property type="molecule type" value="Genomic_DNA"/>
</dbReference>
<evidence type="ECO:0000256" key="6">
    <source>
        <dbReference type="ARBA" id="ARBA00022741"/>
    </source>
</evidence>
<gene>
    <name evidence="11" type="primary">glyS</name>
    <name evidence="13" type="ORF">B0F87_105220</name>
</gene>
<evidence type="ECO:0000256" key="9">
    <source>
        <dbReference type="ARBA" id="ARBA00023146"/>
    </source>
</evidence>
<dbReference type="GO" id="GO:0006420">
    <property type="term" value="P:arginyl-tRNA aminoacylation"/>
    <property type="evidence" value="ECO:0007669"/>
    <property type="project" value="InterPro"/>
</dbReference>
<comment type="caution">
    <text evidence="13">The sequence shown here is derived from an EMBL/GenBank/DDBJ whole genome shotgun (WGS) entry which is preliminary data.</text>
</comment>
<keyword evidence="7 11" id="KW-0067">ATP-binding</keyword>
<dbReference type="SMART" id="SM00836">
    <property type="entry name" value="DALR_1"/>
    <property type="match status" value="1"/>
</dbReference>
<keyword evidence="6 11" id="KW-0547">Nucleotide-binding</keyword>
<evidence type="ECO:0000313" key="14">
    <source>
        <dbReference type="Proteomes" id="UP000240010"/>
    </source>
</evidence>
<dbReference type="Pfam" id="PF05746">
    <property type="entry name" value="DALR_1"/>
    <property type="match status" value="1"/>
</dbReference>
<evidence type="ECO:0000256" key="10">
    <source>
        <dbReference type="ARBA" id="ARBA00047937"/>
    </source>
</evidence>
<evidence type="ECO:0000256" key="1">
    <source>
        <dbReference type="ARBA" id="ARBA00004496"/>
    </source>
</evidence>
<comment type="subunit">
    <text evidence="3 11">Tetramer of two alpha and two beta subunits.</text>
</comment>
<dbReference type="PANTHER" id="PTHR30075">
    <property type="entry name" value="GLYCYL-TRNA SYNTHETASE"/>
    <property type="match status" value="1"/>
</dbReference>
<dbReference type="Gene3D" id="1.10.730.10">
    <property type="entry name" value="Isoleucyl-tRNA Synthetase, Domain 1"/>
    <property type="match status" value="1"/>
</dbReference>
<dbReference type="Pfam" id="PF02092">
    <property type="entry name" value="tRNA_synt_2f"/>
    <property type="match status" value="1"/>
</dbReference>
<name>A0A2S6HE54_9GAMM</name>
<dbReference type="PROSITE" id="PS50861">
    <property type="entry name" value="AA_TRNA_LIGASE_II_GLYAB"/>
    <property type="match status" value="1"/>
</dbReference>
<dbReference type="GO" id="GO:0005829">
    <property type="term" value="C:cytosol"/>
    <property type="evidence" value="ECO:0007669"/>
    <property type="project" value="TreeGrafter"/>
</dbReference>
<dbReference type="PANTHER" id="PTHR30075:SF2">
    <property type="entry name" value="GLYCINE--TRNA LIGASE, CHLOROPLASTIC_MITOCHONDRIAL 2"/>
    <property type="match status" value="1"/>
</dbReference>
<protein>
    <recommendedName>
        <fullName evidence="11">Glycine--tRNA ligase beta subunit</fullName>
        <ecNumber evidence="11">6.1.1.14</ecNumber>
    </recommendedName>
    <alternativeName>
        <fullName evidence="11">Glycyl-tRNA synthetase beta subunit</fullName>
        <shortName evidence="11">GlyRS</shortName>
    </alternativeName>
</protein>
<dbReference type="GO" id="GO:0004820">
    <property type="term" value="F:glycine-tRNA ligase activity"/>
    <property type="evidence" value="ECO:0007669"/>
    <property type="project" value="UniProtKB-UniRule"/>
</dbReference>
<dbReference type="EC" id="6.1.1.14" evidence="11"/>
<feature type="domain" description="DALR anticodon binding" evidence="12">
    <location>
        <begin position="586"/>
        <end position="687"/>
    </location>
</feature>
<evidence type="ECO:0000256" key="7">
    <source>
        <dbReference type="ARBA" id="ARBA00022840"/>
    </source>
</evidence>
<dbReference type="InterPro" id="IPR008909">
    <property type="entry name" value="DALR_anticod-bd"/>
</dbReference>
<dbReference type="InterPro" id="IPR006194">
    <property type="entry name" value="Gly-tRNA-synth_heterodimer"/>
</dbReference>
<comment type="subcellular location">
    <subcellularLocation>
        <location evidence="1 11">Cytoplasm</location>
    </subcellularLocation>
</comment>
<keyword evidence="5 11" id="KW-0436">Ligase</keyword>
<evidence type="ECO:0000256" key="4">
    <source>
        <dbReference type="ARBA" id="ARBA00022490"/>
    </source>
</evidence>
<sequence length="689" mass="75741">MSTSKHLLFELGSEELPPKTLLKLSNALLNGIVQGLNAAELTFTGSTAYATPRRLAVFIENLASAQPDKTVEKRGPALQAAFAPDGTPSKAALGFALSCGTSFDQLERLKTDKGEWLSFTQAVKGQATEDLIPDIIRQSIAGLPIAKRMRWGSFTTEFVRPVHWAVLLYGDSVIDTEILGLKTGATTQGHRFHAPQKITLTKPEDYADVLYKQGRVIADLEQRKTLIRDAAQKAAAAVNGFAHIEDDLLEEIAALNEWPVPITGTFDPRFLELPPEVLITTMQTNQKYFPVKNADGGLLANFITFSNIESTNPKSIQQGNERVVTPRLSDAEFFWNQDRKKTLEDRVESLSSVVFQENLGTVFAKTQRVQNLAKFIAGHLNANIELAERAALLAKTDLMTEMVGEFGNLQGIMGRYYALADNEPEEVALAIEEQYFPKQSGSPTAGSTTGQVLAIAEKIDTLVGIFAVGLIPTGDKDPYALRRAALGILRTIIENKLNINIIELTEFAGAQIKTTSDQSGTSDRVIDFIFDRLKGYCLDQGYTADEFDAVITVTPAEPLDFMQRLQAVKAFRQLPEAESLAAANKRIRNILKKSESQPAASIGALLEPQEKQLLQAALQSADDIQPLLAQRNYQATLNRLAGLRNDVDAFFDHVMVMTDDLDLRANRLALLNLLSEQFLTCADISKLQS</sequence>
<organism evidence="13 14">
    <name type="scientific">Methylobacter tundripaludum</name>
    <dbReference type="NCBI Taxonomy" id="173365"/>
    <lineage>
        <taxon>Bacteria</taxon>
        <taxon>Pseudomonadati</taxon>
        <taxon>Pseudomonadota</taxon>
        <taxon>Gammaproteobacteria</taxon>
        <taxon>Methylococcales</taxon>
        <taxon>Methylococcaceae</taxon>
        <taxon>Methylobacter</taxon>
    </lineage>
</organism>
<comment type="similarity">
    <text evidence="2 11">Belongs to the class-II aminoacyl-tRNA synthetase family.</text>
</comment>
<dbReference type="GO" id="GO:0006426">
    <property type="term" value="P:glycyl-tRNA aminoacylation"/>
    <property type="evidence" value="ECO:0007669"/>
    <property type="project" value="UniProtKB-UniRule"/>
</dbReference>
<proteinExistence type="inferred from homology"/>
<dbReference type="Proteomes" id="UP000240010">
    <property type="component" value="Unassembled WGS sequence"/>
</dbReference>
<dbReference type="AlphaFoldDB" id="A0A2S6HE54"/>
<keyword evidence="9 11" id="KW-0030">Aminoacyl-tRNA synthetase</keyword>
<evidence type="ECO:0000313" key="13">
    <source>
        <dbReference type="EMBL" id="PPK75748.1"/>
    </source>
</evidence>
<evidence type="ECO:0000256" key="11">
    <source>
        <dbReference type="HAMAP-Rule" id="MF_00255"/>
    </source>
</evidence>
<dbReference type="InterPro" id="IPR015944">
    <property type="entry name" value="Gly-tRNA-synth_bsu"/>
</dbReference>
<dbReference type="RefSeq" id="WP_104428962.1">
    <property type="nucleotide sequence ID" value="NZ_PTIZ01000005.1"/>
</dbReference>
<dbReference type="GO" id="GO:0004814">
    <property type="term" value="F:arginine-tRNA ligase activity"/>
    <property type="evidence" value="ECO:0007669"/>
    <property type="project" value="InterPro"/>
</dbReference>
<keyword evidence="4 11" id="KW-0963">Cytoplasm</keyword>
<evidence type="ECO:0000259" key="12">
    <source>
        <dbReference type="SMART" id="SM00836"/>
    </source>
</evidence>
<evidence type="ECO:0000256" key="2">
    <source>
        <dbReference type="ARBA" id="ARBA00008226"/>
    </source>
</evidence>
<evidence type="ECO:0000256" key="5">
    <source>
        <dbReference type="ARBA" id="ARBA00022598"/>
    </source>
</evidence>
<dbReference type="PRINTS" id="PR01045">
    <property type="entry name" value="TRNASYNTHGB"/>
</dbReference>
<evidence type="ECO:0000256" key="3">
    <source>
        <dbReference type="ARBA" id="ARBA00011209"/>
    </source>
</evidence>
<reference evidence="13 14" key="1">
    <citation type="submission" date="2018-02" db="EMBL/GenBank/DDBJ databases">
        <title>Subsurface microbial communities from deep shales in Ohio and West Virginia, USA.</title>
        <authorList>
            <person name="Wrighton K."/>
        </authorList>
    </citation>
    <scope>NUCLEOTIDE SEQUENCE [LARGE SCALE GENOMIC DNA]</scope>
    <source>
        <strain evidence="13 14">OWC-DMM</strain>
    </source>
</reference>